<dbReference type="Proteomes" id="UP000030377">
    <property type="component" value="Unassembled WGS sequence"/>
</dbReference>
<dbReference type="EMBL" id="JRPN01000021">
    <property type="protein sequence ID" value="KGT75943.1"/>
    <property type="molecule type" value="Genomic_DNA"/>
</dbReference>
<protein>
    <submittedName>
        <fullName evidence="1">Uncharacterized protein</fullName>
    </submittedName>
</protein>
<evidence type="ECO:0000313" key="2">
    <source>
        <dbReference type="Proteomes" id="UP000030377"/>
    </source>
</evidence>
<gene>
    <name evidence="1" type="ORF">MA20_29265</name>
</gene>
<comment type="caution">
    <text evidence="1">The sequence shown here is derived from an EMBL/GenBank/DDBJ whole genome shotgun (WGS) entry which is preliminary data.</text>
</comment>
<name>A0A0A3YQJ1_BRAJP</name>
<dbReference type="AlphaFoldDB" id="A0A0A3YQJ1"/>
<proteinExistence type="predicted"/>
<accession>A0A0A3YQJ1</accession>
<dbReference type="RefSeq" id="WP_041958093.1">
    <property type="nucleotide sequence ID" value="NZ_JRPN01000021.1"/>
</dbReference>
<organism evidence="1 2">
    <name type="scientific">Bradyrhizobium japonicum</name>
    <dbReference type="NCBI Taxonomy" id="375"/>
    <lineage>
        <taxon>Bacteria</taxon>
        <taxon>Pseudomonadati</taxon>
        <taxon>Pseudomonadota</taxon>
        <taxon>Alphaproteobacteria</taxon>
        <taxon>Hyphomicrobiales</taxon>
        <taxon>Nitrobacteraceae</taxon>
        <taxon>Bradyrhizobium</taxon>
    </lineage>
</organism>
<reference evidence="1 2" key="1">
    <citation type="submission" date="2014-09" db="EMBL/GenBank/DDBJ databases">
        <title>Draft genome of Bradyrhizobium japonicum Is-34.</title>
        <authorList>
            <person name="Tsurumaru H."/>
            <person name="Yamakawa T."/>
            <person name="Hashimoto S."/>
            <person name="Okizaki K."/>
            <person name="Kanesaki Y."/>
            <person name="Yoshikawa H."/>
            <person name="Yajima S."/>
        </authorList>
    </citation>
    <scope>NUCLEOTIDE SEQUENCE [LARGE SCALE GENOMIC DNA]</scope>
    <source>
        <strain evidence="1 2">Is-34</strain>
    </source>
</reference>
<sequence>MRDYQAQLEKLRTDAAECKLISDLATDKAKRDLFERLASHLTVLADQVETAMLERKVRDGLRVAQSA</sequence>
<evidence type="ECO:0000313" key="1">
    <source>
        <dbReference type="EMBL" id="KGT75943.1"/>
    </source>
</evidence>